<dbReference type="PANTHER" id="PTHR35005">
    <property type="entry name" value="3-DEHYDRO-SCYLLO-INOSOSE HYDROLASE"/>
    <property type="match status" value="1"/>
</dbReference>
<evidence type="ECO:0000256" key="3">
    <source>
        <dbReference type="ARBA" id="ARBA00022801"/>
    </source>
</evidence>
<keyword evidence="3 5" id="KW-0378">Hydrolase</keyword>
<evidence type="ECO:0000256" key="4">
    <source>
        <dbReference type="ARBA" id="ARBA00022833"/>
    </source>
</evidence>
<dbReference type="GO" id="GO:0009231">
    <property type="term" value="P:riboflavin biosynthetic process"/>
    <property type="evidence" value="ECO:0007669"/>
    <property type="project" value="TreeGrafter"/>
</dbReference>
<dbReference type="GO" id="GO:0016811">
    <property type="term" value="F:hydrolase activity, acting on carbon-nitrogen (but not peptide) bonds, in linear amides"/>
    <property type="evidence" value="ECO:0007669"/>
    <property type="project" value="TreeGrafter"/>
</dbReference>
<evidence type="ECO:0000256" key="2">
    <source>
        <dbReference type="ARBA" id="ARBA00022723"/>
    </source>
</evidence>
<dbReference type="PANTHER" id="PTHR35005:SF1">
    <property type="entry name" value="2-AMINO-5-FORMYLAMINO-6-RIBOSYLAMINOPYRIMIDIN-4(3H)-ONE 5'-MONOPHOSPHATE DEFORMYLASE"/>
    <property type="match status" value="1"/>
</dbReference>
<dbReference type="GO" id="GO:0046872">
    <property type="term" value="F:metal ion binding"/>
    <property type="evidence" value="ECO:0007669"/>
    <property type="project" value="UniProtKB-KW"/>
</dbReference>
<organism evidence="5 6">
    <name type="scientific">Halorubrum aquaticum</name>
    <dbReference type="NCBI Taxonomy" id="387340"/>
    <lineage>
        <taxon>Archaea</taxon>
        <taxon>Methanobacteriati</taxon>
        <taxon>Methanobacteriota</taxon>
        <taxon>Stenosarchaea group</taxon>
        <taxon>Halobacteria</taxon>
        <taxon>Halobacteriales</taxon>
        <taxon>Haloferacaceae</taxon>
        <taxon>Halorubrum</taxon>
    </lineage>
</organism>
<proteinExistence type="predicted"/>
<reference evidence="5 6" key="1">
    <citation type="submission" date="2016-10" db="EMBL/GenBank/DDBJ databases">
        <authorList>
            <person name="Varghese N."/>
            <person name="Submissions S."/>
        </authorList>
    </citation>
    <scope>NUCLEOTIDE SEQUENCE [LARGE SCALE GENOMIC DNA]</scope>
    <source>
        <strain evidence="5 6">CGMCC 1.6377</strain>
    </source>
</reference>
<evidence type="ECO:0000313" key="6">
    <source>
        <dbReference type="Proteomes" id="UP000323537"/>
    </source>
</evidence>
<accession>A0A1I3BD75</accession>
<keyword evidence="2" id="KW-0479">Metal-binding</keyword>
<keyword evidence="6" id="KW-1185">Reference proteome</keyword>
<gene>
    <name evidence="5" type="ORF">SAMN04488066_11181</name>
</gene>
<protein>
    <submittedName>
        <fullName evidence="5">Creatinine amidohydrolase</fullName>
    </submittedName>
</protein>
<dbReference type="SUPFAM" id="SSF102215">
    <property type="entry name" value="Creatininase"/>
    <property type="match status" value="1"/>
</dbReference>
<name>A0A1I3BD75_9EURY</name>
<evidence type="ECO:0000313" key="5">
    <source>
        <dbReference type="EMBL" id="SFH60046.1"/>
    </source>
</evidence>
<dbReference type="OrthoDB" id="46121at2157"/>
<dbReference type="Pfam" id="PF02633">
    <property type="entry name" value="Creatininase"/>
    <property type="match status" value="1"/>
</dbReference>
<comment type="cofactor">
    <cofactor evidence="1">
        <name>Zn(2+)</name>
        <dbReference type="ChEBI" id="CHEBI:29105"/>
    </cofactor>
</comment>
<dbReference type="Gene3D" id="3.40.50.10310">
    <property type="entry name" value="Creatininase"/>
    <property type="match status" value="1"/>
</dbReference>
<dbReference type="RefSeq" id="WP_149784700.1">
    <property type="nucleotide sequence ID" value="NZ_BAAADP010000001.1"/>
</dbReference>
<dbReference type="EMBL" id="FOPZ01000011">
    <property type="protein sequence ID" value="SFH60046.1"/>
    <property type="molecule type" value="Genomic_DNA"/>
</dbReference>
<keyword evidence="4" id="KW-0862">Zinc</keyword>
<dbReference type="AlphaFoldDB" id="A0A1I3BD75"/>
<dbReference type="Proteomes" id="UP000323537">
    <property type="component" value="Unassembled WGS sequence"/>
</dbReference>
<evidence type="ECO:0000256" key="1">
    <source>
        <dbReference type="ARBA" id="ARBA00001947"/>
    </source>
</evidence>
<sequence length="267" mass="29029">MVSQHIGAARSDWAGKTYEEVGDVGDADGSVLIVPIGSIEQHGHHLPVATDTILVDAVAHLAAERVEEDVPLLVTPPFWSGFSPHHMPFGGTITLDFDVMLEAIENVAESALENGFDALLLLNGHGGNQSLISAATSTIGEEHGDVEVLGLTYFSLAARFIDEIRESELGGMAHGGEFETSLMQHLRPDLVEEERMEASMLDEPYDLGTRDLVEGGPLAVYREFEEYSHTGAIGAPELASPEKGEEIYERLGDEMEELLREVHERNA</sequence>
<dbReference type="InterPro" id="IPR024087">
    <property type="entry name" value="Creatininase-like_sf"/>
</dbReference>
<dbReference type="InterPro" id="IPR003785">
    <property type="entry name" value="Creatininase/forma_Hydrolase"/>
</dbReference>